<feature type="compositionally biased region" description="Basic residues" evidence="3">
    <location>
        <begin position="198"/>
        <end position="214"/>
    </location>
</feature>
<dbReference type="GO" id="GO:0006383">
    <property type="term" value="P:transcription by RNA polymerase III"/>
    <property type="evidence" value="ECO:0007669"/>
    <property type="project" value="InterPro"/>
</dbReference>
<keyword evidence="2" id="KW-0175">Coiled coil</keyword>
<evidence type="ECO:0000313" key="4">
    <source>
        <dbReference type="EMBL" id="CAI9112914.1"/>
    </source>
</evidence>
<feature type="region of interest" description="Disordered" evidence="3">
    <location>
        <begin position="1029"/>
        <end position="1075"/>
    </location>
</feature>
<gene>
    <name evidence="4" type="ORF">OLC1_LOCUS20018</name>
</gene>
<feature type="region of interest" description="Disordered" evidence="3">
    <location>
        <begin position="1"/>
        <end position="20"/>
    </location>
</feature>
<dbReference type="AlphaFoldDB" id="A0AAV1DY79"/>
<accession>A0AAV1DY79</accession>
<dbReference type="EMBL" id="OX459124">
    <property type="protein sequence ID" value="CAI9112914.1"/>
    <property type="molecule type" value="Genomic_DNA"/>
</dbReference>
<feature type="region of interest" description="Disordered" evidence="3">
    <location>
        <begin position="195"/>
        <end position="222"/>
    </location>
</feature>
<reference evidence="4" key="1">
    <citation type="submission" date="2023-03" db="EMBL/GenBank/DDBJ databases">
        <authorList>
            <person name="Julca I."/>
        </authorList>
    </citation>
    <scope>NUCLEOTIDE SEQUENCE</scope>
</reference>
<feature type="compositionally biased region" description="Low complexity" evidence="3">
    <location>
        <begin position="45"/>
        <end position="56"/>
    </location>
</feature>
<keyword evidence="1" id="KW-0802">TPR repeat</keyword>
<dbReference type="Pfam" id="PF13181">
    <property type="entry name" value="TPR_8"/>
    <property type="match status" value="1"/>
</dbReference>
<dbReference type="GO" id="GO:0000127">
    <property type="term" value="C:transcription factor TFIIIC complex"/>
    <property type="evidence" value="ECO:0007669"/>
    <property type="project" value="TreeGrafter"/>
</dbReference>
<feature type="region of interest" description="Disordered" evidence="3">
    <location>
        <begin position="26"/>
        <end position="117"/>
    </location>
</feature>
<dbReference type="PROSITE" id="PS50005">
    <property type="entry name" value="TPR"/>
    <property type="match status" value="2"/>
</dbReference>
<sequence length="1252" mass="140398">MGLEAEAEVNFSGGCDANGELFRADEHPLELRQSSEVACSDIEATTRTAGNTTTGNQKRNHDEDGEDDAMEADEEEEDGEGEEEGDGEDDDFENGGGYRFRFSGDMDPLSFTEQDSSGLRPYEQFERLEHQYQEQHQDDHTLGMLSVPDPPPSHHMLQAEALARAQARCREISAKKPRLDDVSGATMEEIMEVMNLGTRRRSKKHKKRGRRKGAGNKSNPEVTRKLGDATLHYALGRYEEAIGVLYEVIRVSPNLPDPYHRLGLIYSEMGDKKRAMDFYMIAAHLTPKDASLWKLLVSWSMEQGDRGQAKYCLSKALTADPEDINLQFHRASLYVELGDYLRAADSYEQISRLCPDNVEAVKTAAQLYKKCGQRERAVNMLENFLSTCPGEADPNVIDLLGLLYMDAKTHLKALELIEKFGYSKNKMPLYLATKAGICSIYLGNMEKANAFFSLLLSDNIYEQRHLIFEVGDALLNHEHYECALEYYLRLVGVTGKNNGHLHFKIAECYRYLKNHSQSIKYYYKALDELENNVDARLALSTLLLEEKKDDEAISVLSPPPKESVSESQSNSSRYNASKPWWLDGKIKLKLSQIYKSKGLTEAFVDVIFPVVRETMFIETIQRKFRPRKRLPKSVLSERIKVLGDERTDSVFQGFRPVALPSDLLRASRAKKVLKKKETLREAKRAAALAAGIEWMSDDSEDDLPRQPPQEPPIPNLLKDVEHQSLLIDLCKGLSSLRRYWEALEVINLTLKLASNFLSTEKKEEFRALGALVAYNIADPAHGFAAWNCYYKVISKLDDKFAKHSKFLRSMRTKHKDCVPVMLIFGHQFTTISQHQTAAREYLEAYKRMPDVPLINLCAGTALINLALGHRLQNKHQCVAQGLAFLYNNLRLCKNSQEALYNIARAYHHVGLVTLAAANYEKVLAMHENDYPIPTLPNDNPDKRINPKSGYCDLRREAAYNLHLIYKKSGAIDLARQDLFENFHPYSFVEAINPPSRKNDRLRSPLPPAKAHVQKRVFAKGLLTPPVAVDALEPKGKGKGGAKAKTGAQKGKKTTVVAGGKTKPNSTKGAPTSTHRGESIVAKRAMFEIGGSKGKKKLRTTSSSTQPDSVKKAPPSVVALLARLEQTKAVAHVKVDVATSSPDIPLGEAAQKQIECQVCVPHIEEYQTAYGLQEKNKMLSEQLVEQAAQLEAEIKKTMAEEAELKTQLGKVQAKRQGLETNLGAIIMDTDVVLGGYMRMTDIVNKLHPKNQDT</sequence>
<feature type="compositionally biased region" description="Low complexity" evidence="3">
    <location>
        <begin position="1042"/>
        <end position="1062"/>
    </location>
</feature>
<feature type="compositionally biased region" description="Polar residues" evidence="3">
    <location>
        <begin position="1063"/>
        <end position="1073"/>
    </location>
</feature>
<evidence type="ECO:0000256" key="2">
    <source>
        <dbReference type="SAM" id="Coils"/>
    </source>
</evidence>
<dbReference type="SUPFAM" id="SSF48452">
    <property type="entry name" value="TPR-like"/>
    <property type="match status" value="3"/>
</dbReference>
<dbReference type="Pfam" id="PF13432">
    <property type="entry name" value="TPR_16"/>
    <property type="match status" value="1"/>
</dbReference>
<protein>
    <submittedName>
        <fullName evidence="4">OLC1v1013423C1</fullName>
    </submittedName>
</protein>
<dbReference type="Pfam" id="PF13414">
    <property type="entry name" value="TPR_11"/>
    <property type="match status" value="1"/>
</dbReference>
<feature type="repeat" description="TPR" evidence="1">
    <location>
        <begin position="324"/>
        <end position="357"/>
    </location>
</feature>
<dbReference type="InterPro" id="IPR019734">
    <property type="entry name" value="TPR_rpt"/>
</dbReference>
<evidence type="ECO:0000256" key="3">
    <source>
        <dbReference type="SAM" id="MobiDB-lite"/>
    </source>
</evidence>
<feature type="coiled-coil region" evidence="2">
    <location>
        <begin position="1179"/>
        <end position="1206"/>
    </location>
</feature>
<feature type="region of interest" description="Disordered" evidence="3">
    <location>
        <begin position="1091"/>
        <end position="1110"/>
    </location>
</feature>
<dbReference type="PANTHER" id="PTHR23082:SF0">
    <property type="entry name" value="GENERAL TRANSCRIPTION FACTOR 3C POLYPEPTIDE 3"/>
    <property type="match status" value="1"/>
</dbReference>
<evidence type="ECO:0000256" key="1">
    <source>
        <dbReference type="PROSITE-ProRule" id="PRU00339"/>
    </source>
</evidence>
<feature type="region of interest" description="Disordered" evidence="3">
    <location>
        <begin position="554"/>
        <end position="575"/>
    </location>
</feature>
<dbReference type="Proteomes" id="UP001161247">
    <property type="component" value="Chromosome 7"/>
</dbReference>
<keyword evidence="5" id="KW-1185">Reference proteome</keyword>
<proteinExistence type="predicted"/>
<feature type="repeat" description="TPR" evidence="1">
    <location>
        <begin position="256"/>
        <end position="289"/>
    </location>
</feature>
<feature type="compositionally biased region" description="Acidic residues" evidence="3">
    <location>
        <begin position="63"/>
        <end position="93"/>
    </location>
</feature>
<dbReference type="Gene3D" id="1.25.40.10">
    <property type="entry name" value="Tetratricopeptide repeat domain"/>
    <property type="match status" value="3"/>
</dbReference>
<feature type="compositionally biased region" description="Low complexity" evidence="3">
    <location>
        <begin position="565"/>
        <end position="575"/>
    </location>
</feature>
<name>A0AAV1DY79_OLDCO</name>
<dbReference type="InterPro" id="IPR039340">
    <property type="entry name" value="Tfc4/TFIIIC-102/Sfc4"/>
</dbReference>
<organism evidence="4 5">
    <name type="scientific">Oldenlandia corymbosa var. corymbosa</name>
    <dbReference type="NCBI Taxonomy" id="529605"/>
    <lineage>
        <taxon>Eukaryota</taxon>
        <taxon>Viridiplantae</taxon>
        <taxon>Streptophyta</taxon>
        <taxon>Embryophyta</taxon>
        <taxon>Tracheophyta</taxon>
        <taxon>Spermatophyta</taxon>
        <taxon>Magnoliopsida</taxon>
        <taxon>eudicotyledons</taxon>
        <taxon>Gunneridae</taxon>
        <taxon>Pentapetalae</taxon>
        <taxon>asterids</taxon>
        <taxon>lamiids</taxon>
        <taxon>Gentianales</taxon>
        <taxon>Rubiaceae</taxon>
        <taxon>Rubioideae</taxon>
        <taxon>Spermacoceae</taxon>
        <taxon>Hedyotis-Oldenlandia complex</taxon>
        <taxon>Oldenlandia</taxon>
    </lineage>
</organism>
<dbReference type="PANTHER" id="PTHR23082">
    <property type="entry name" value="TRANSCRIPTION INITIATION FACTOR IIIC TFIIIC , POLYPEPTIDE 3-RELATED"/>
    <property type="match status" value="1"/>
</dbReference>
<dbReference type="SMART" id="SM00028">
    <property type="entry name" value="TPR"/>
    <property type="match status" value="7"/>
</dbReference>
<dbReference type="InterPro" id="IPR011990">
    <property type="entry name" value="TPR-like_helical_dom_sf"/>
</dbReference>
<evidence type="ECO:0000313" key="5">
    <source>
        <dbReference type="Proteomes" id="UP001161247"/>
    </source>
</evidence>